<keyword evidence="2" id="KW-1185">Reference proteome</keyword>
<dbReference type="RefSeq" id="WP_012355804.1">
    <property type="nucleotide sequence ID" value="NC_010530.1"/>
</dbReference>
<accession>B3R9K9</accession>
<dbReference type="HOGENOM" id="CLU_3024515_0_0_4"/>
<reference evidence="1 2" key="1">
    <citation type="journal article" date="2008" name="Genome Res.">
        <title>Genome sequence of the beta-rhizobium Cupriavidus taiwanensis and comparative genomics of rhizobia.</title>
        <authorList>
            <person name="Amadou C."/>
            <person name="Pascal G."/>
            <person name="Mangenot S."/>
            <person name="Glew M."/>
            <person name="Bontemps C."/>
            <person name="Capela D."/>
            <person name="Carrere S."/>
            <person name="Cruveiller S."/>
            <person name="Dossat C."/>
            <person name="Lajus A."/>
            <person name="Marchetti M."/>
            <person name="Poinsot V."/>
            <person name="Rouy Z."/>
            <person name="Servin B."/>
            <person name="Saad M."/>
            <person name="Schenowitz C."/>
            <person name="Barbe V."/>
            <person name="Batut J."/>
            <person name="Medigue C."/>
            <person name="Masson-Boivin C."/>
        </authorList>
    </citation>
    <scope>NUCLEOTIDE SEQUENCE [LARGE SCALE GENOMIC DNA]</scope>
    <source>
        <strain evidence="2">DSM 17343 / BCRC 17206 / CCUG 44338 / CIP 107171 / LMG 19424 / R1</strain>
    </source>
</reference>
<name>B3R9K9_CUPTR</name>
<gene>
    <name evidence="1" type="ordered locus">RALTA_B0973</name>
</gene>
<evidence type="ECO:0000313" key="1">
    <source>
        <dbReference type="EMBL" id="CAQ71584.1"/>
    </source>
</evidence>
<protein>
    <submittedName>
        <fullName evidence="1">Uncharacterized protein</fullName>
    </submittedName>
</protein>
<evidence type="ECO:0000313" key="2">
    <source>
        <dbReference type="Proteomes" id="UP000001692"/>
    </source>
</evidence>
<proteinExistence type="predicted"/>
<sequence length="55" mass="6667">MIRNLWRRLVEFVRDPYKGAREQAEREIADIEAWVKAGAPEGGWAKLKKERRWWL</sequence>
<organism evidence="1 2">
    <name type="scientific">Cupriavidus taiwanensis (strain DSM 17343 / BCRC 17206 / CCUG 44338 / CIP 107171 / LMG 19424 / R1)</name>
    <name type="common">Ralstonia taiwanensis (strain LMG 19424)</name>
    <dbReference type="NCBI Taxonomy" id="977880"/>
    <lineage>
        <taxon>Bacteria</taxon>
        <taxon>Pseudomonadati</taxon>
        <taxon>Pseudomonadota</taxon>
        <taxon>Betaproteobacteria</taxon>
        <taxon>Burkholderiales</taxon>
        <taxon>Burkholderiaceae</taxon>
        <taxon>Cupriavidus</taxon>
    </lineage>
</organism>
<dbReference type="GeneID" id="45498278"/>
<dbReference type="Proteomes" id="UP000001692">
    <property type="component" value="Chromosome 2"/>
</dbReference>
<dbReference type="KEGG" id="cti:RALTA_B0973"/>
<dbReference type="EMBL" id="CU633750">
    <property type="protein sequence ID" value="CAQ71584.1"/>
    <property type="molecule type" value="Genomic_DNA"/>
</dbReference>
<dbReference type="AlphaFoldDB" id="B3R9K9"/>